<evidence type="ECO:0000313" key="11">
    <source>
        <dbReference type="Proteomes" id="UP000326912"/>
    </source>
</evidence>
<evidence type="ECO:0000256" key="9">
    <source>
        <dbReference type="RuleBase" id="RU365087"/>
    </source>
</evidence>
<comment type="subcellular location">
    <subcellularLocation>
        <location evidence="9">Cell membrane</location>
        <topology evidence="9">Multi-pass membrane protein</topology>
    </subcellularLocation>
    <subcellularLocation>
        <location evidence="1">Membrane</location>
        <topology evidence="1">Multi-pass membrane protein</topology>
    </subcellularLocation>
</comment>
<proteinExistence type="inferred from homology"/>
<evidence type="ECO:0000256" key="6">
    <source>
        <dbReference type="ARBA" id="ARBA00022989"/>
    </source>
</evidence>
<organism evidence="10 11">
    <name type="scientific">Dictyobacter vulcani</name>
    <dbReference type="NCBI Taxonomy" id="2607529"/>
    <lineage>
        <taxon>Bacteria</taxon>
        <taxon>Bacillati</taxon>
        <taxon>Chloroflexota</taxon>
        <taxon>Ktedonobacteria</taxon>
        <taxon>Ktedonobacterales</taxon>
        <taxon>Dictyobacteraceae</taxon>
        <taxon>Dictyobacter</taxon>
    </lineage>
</organism>
<evidence type="ECO:0000313" key="10">
    <source>
        <dbReference type="EMBL" id="GER87132.1"/>
    </source>
</evidence>
<dbReference type="PRINTS" id="PR01651">
    <property type="entry name" value="SECGEXPORT"/>
</dbReference>
<evidence type="ECO:0000256" key="2">
    <source>
        <dbReference type="ARBA" id="ARBA00008445"/>
    </source>
</evidence>
<feature type="transmembrane region" description="Helical" evidence="9">
    <location>
        <begin position="55"/>
        <end position="79"/>
    </location>
</feature>
<accession>A0A5J4KJI3</accession>
<reference evidence="10 11" key="1">
    <citation type="submission" date="2019-10" db="EMBL/GenBank/DDBJ databases">
        <title>Dictyobacter vulcani sp. nov., within the class Ktedonobacteria, isolated from soil of volcanic Mt. Zao.</title>
        <authorList>
            <person name="Zheng Y."/>
            <person name="Wang C.M."/>
            <person name="Sakai Y."/>
            <person name="Abe K."/>
            <person name="Yokota A."/>
            <person name="Yabe S."/>
        </authorList>
    </citation>
    <scope>NUCLEOTIDE SEQUENCE [LARGE SCALE GENOMIC DNA]</scope>
    <source>
        <strain evidence="10 11">W12</strain>
    </source>
</reference>
<evidence type="ECO:0000256" key="8">
    <source>
        <dbReference type="ARBA" id="ARBA00023136"/>
    </source>
</evidence>
<keyword evidence="5 9" id="KW-0653">Protein transport</keyword>
<evidence type="ECO:0000256" key="7">
    <source>
        <dbReference type="ARBA" id="ARBA00023010"/>
    </source>
</evidence>
<keyword evidence="6 9" id="KW-1133">Transmembrane helix</keyword>
<feature type="transmembrane region" description="Helical" evidence="9">
    <location>
        <begin position="6"/>
        <end position="26"/>
    </location>
</feature>
<sequence>MLQQWLPAIRIVQIILSIAVVVFILLQARGAGLGSAFGGSSAGSVFKTRRGVERLIFNATIVFVVLFALISVLSAAIAARGL</sequence>
<comment type="similarity">
    <text evidence="2 9">Belongs to the SecG family.</text>
</comment>
<comment type="caution">
    <text evidence="10">The sequence shown here is derived from an EMBL/GenBank/DDBJ whole genome shotgun (WGS) entry which is preliminary data.</text>
</comment>
<keyword evidence="4 9" id="KW-0812">Transmembrane</keyword>
<dbReference type="GO" id="GO:0015450">
    <property type="term" value="F:protein-transporting ATPase activity"/>
    <property type="evidence" value="ECO:0007669"/>
    <property type="project" value="UniProtKB-UniRule"/>
</dbReference>
<evidence type="ECO:0000256" key="3">
    <source>
        <dbReference type="ARBA" id="ARBA00022448"/>
    </source>
</evidence>
<dbReference type="InterPro" id="IPR004692">
    <property type="entry name" value="SecG"/>
</dbReference>
<evidence type="ECO:0000256" key="4">
    <source>
        <dbReference type="ARBA" id="ARBA00022692"/>
    </source>
</evidence>
<keyword evidence="7 9" id="KW-0811">Translocation</keyword>
<dbReference type="RefSeq" id="WP_151755163.1">
    <property type="nucleotide sequence ID" value="NZ_BKZW01000001.1"/>
</dbReference>
<evidence type="ECO:0000256" key="1">
    <source>
        <dbReference type="ARBA" id="ARBA00004141"/>
    </source>
</evidence>
<dbReference type="EMBL" id="BKZW01000001">
    <property type="protein sequence ID" value="GER87132.1"/>
    <property type="molecule type" value="Genomic_DNA"/>
</dbReference>
<keyword evidence="9" id="KW-1003">Cell membrane</keyword>
<dbReference type="GO" id="GO:0009306">
    <property type="term" value="P:protein secretion"/>
    <property type="evidence" value="ECO:0007669"/>
    <property type="project" value="UniProtKB-UniRule"/>
</dbReference>
<gene>
    <name evidence="10" type="ORF">KDW_12940</name>
</gene>
<evidence type="ECO:0000256" key="5">
    <source>
        <dbReference type="ARBA" id="ARBA00022927"/>
    </source>
</evidence>
<keyword evidence="3 9" id="KW-0813">Transport</keyword>
<dbReference type="Pfam" id="PF03840">
    <property type="entry name" value="SecG"/>
    <property type="match status" value="1"/>
</dbReference>
<dbReference type="Proteomes" id="UP000326912">
    <property type="component" value="Unassembled WGS sequence"/>
</dbReference>
<name>A0A5J4KJI3_9CHLR</name>
<keyword evidence="8 9" id="KW-0472">Membrane</keyword>
<comment type="function">
    <text evidence="9">Involved in protein export. Participates in an early event of protein translocation.</text>
</comment>
<keyword evidence="11" id="KW-1185">Reference proteome</keyword>
<dbReference type="NCBIfam" id="TIGR00810">
    <property type="entry name" value="secG"/>
    <property type="match status" value="1"/>
</dbReference>
<protein>
    <recommendedName>
        <fullName evidence="9">Protein-export membrane protein SecG</fullName>
    </recommendedName>
</protein>
<dbReference type="AlphaFoldDB" id="A0A5J4KJI3"/>
<dbReference type="GO" id="GO:0005886">
    <property type="term" value="C:plasma membrane"/>
    <property type="evidence" value="ECO:0007669"/>
    <property type="project" value="UniProtKB-SubCell"/>
</dbReference>